<dbReference type="AlphaFoldDB" id="A0A1X1XBB5"/>
<comment type="caution">
    <text evidence="3">The sequence shown here is derived from an EMBL/GenBank/DDBJ whole genome shotgun (WGS) entry which is preliminary data.</text>
</comment>
<dbReference type="Proteomes" id="UP000193928">
    <property type="component" value="Unassembled WGS sequence"/>
</dbReference>
<dbReference type="RefSeq" id="WP_069434465.1">
    <property type="nucleotide sequence ID" value="NZ_JACKSU010000120.1"/>
</dbReference>
<dbReference type="Pfam" id="PF00934">
    <property type="entry name" value="PE"/>
    <property type="match status" value="1"/>
</dbReference>
<proteinExistence type="predicted"/>
<dbReference type="EMBL" id="LQOY01000015">
    <property type="protein sequence ID" value="ORV96157.1"/>
    <property type="molecule type" value="Genomic_DNA"/>
</dbReference>
<keyword evidence="1" id="KW-0812">Transmembrane</keyword>
<keyword evidence="1" id="KW-1133">Transmembrane helix</keyword>
<evidence type="ECO:0000259" key="2">
    <source>
        <dbReference type="Pfam" id="PF00934"/>
    </source>
</evidence>
<accession>A0A1X1XBB5</accession>
<feature type="domain" description="PE" evidence="2">
    <location>
        <begin position="1"/>
        <end position="91"/>
    </location>
</feature>
<dbReference type="SUPFAM" id="SSF140459">
    <property type="entry name" value="PE/PPE dimer-like"/>
    <property type="match status" value="1"/>
</dbReference>
<protein>
    <recommendedName>
        <fullName evidence="2">PE domain-containing protein</fullName>
    </recommendedName>
</protein>
<organism evidence="3 4">
    <name type="scientific">Mycobacterium gordonae</name>
    <dbReference type="NCBI Taxonomy" id="1778"/>
    <lineage>
        <taxon>Bacteria</taxon>
        <taxon>Bacillati</taxon>
        <taxon>Actinomycetota</taxon>
        <taxon>Actinomycetes</taxon>
        <taxon>Mycobacteriales</taxon>
        <taxon>Mycobacteriaceae</taxon>
        <taxon>Mycobacterium</taxon>
    </lineage>
</organism>
<name>A0A1X1XBB5_MYCGO</name>
<dbReference type="Gene3D" id="1.10.287.850">
    <property type="entry name" value="HP0062-like domain"/>
    <property type="match status" value="1"/>
</dbReference>
<keyword evidence="4" id="KW-1185">Reference proteome</keyword>
<keyword evidence="1" id="KW-0472">Membrane</keyword>
<evidence type="ECO:0000313" key="3">
    <source>
        <dbReference type="EMBL" id="ORV96157.1"/>
    </source>
</evidence>
<sequence>MLATPELIAQAATDLTAIDANVTAAQARASGFTQALLPPAADEVSAGITRLFAQHAEDFQKAAARASAYHDQFAQKMATSAESYASAEAVNAEFLQSVGTIIAPTIENGWSLFSRLYVWSASLPQPYNEILMILLTLPLYLLVFCLLTYIFLIRPLILSGMASLGLPIALPYLL</sequence>
<gene>
    <name evidence="3" type="ORF">AWC08_13455</name>
</gene>
<evidence type="ECO:0000256" key="1">
    <source>
        <dbReference type="SAM" id="Phobius"/>
    </source>
</evidence>
<dbReference type="InterPro" id="IPR000084">
    <property type="entry name" value="PE-PGRS_N"/>
</dbReference>
<evidence type="ECO:0000313" key="4">
    <source>
        <dbReference type="Proteomes" id="UP000193928"/>
    </source>
</evidence>
<reference evidence="3 4" key="1">
    <citation type="submission" date="2016-01" db="EMBL/GenBank/DDBJ databases">
        <title>The new phylogeny of the genus Mycobacterium.</title>
        <authorList>
            <person name="Tarcisio F."/>
            <person name="Conor M."/>
            <person name="Antonella G."/>
            <person name="Elisabetta G."/>
            <person name="Giulia F.S."/>
            <person name="Sara T."/>
            <person name="Anna F."/>
            <person name="Clotilde B."/>
            <person name="Roberto B."/>
            <person name="Veronica D.S."/>
            <person name="Fabio R."/>
            <person name="Monica P."/>
            <person name="Olivier J."/>
            <person name="Enrico T."/>
            <person name="Nicola S."/>
        </authorList>
    </citation>
    <scope>NUCLEOTIDE SEQUENCE [LARGE SCALE GENOMIC DNA]</scope>
    <source>
        <strain evidence="3 4">DSM 44160</strain>
    </source>
</reference>
<dbReference type="InterPro" id="IPR038332">
    <property type="entry name" value="PPE_sf"/>
</dbReference>
<feature type="transmembrane region" description="Helical" evidence="1">
    <location>
        <begin position="130"/>
        <end position="150"/>
    </location>
</feature>